<organism evidence="1 2">
    <name type="scientific">Melastoma candidum</name>
    <dbReference type="NCBI Taxonomy" id="119954"/>
    <lineage>
        <taxon>Eukaryota</taxon>
        <taxon>Viridiplantae</taxon>
        <taxon>Streptophyta</taxon>
        <taxon>Embryophyta</taxon>
        <taxon>Tracheophyta</taxon>
        <taxon>Spermatophyta</taxon>
        <taxon>Magnoliopsida</taxon>
        <taxon>eudicotyledons</taxon>
        <taxon>Gunneridae</taxon>
        <taxon>Pentapetalae</taxon>
        <taxon>rosids</taxon>
        <taxon>malvids</taxon>
        <taxon>Myrtales</taxon>
        <taxon>Melastomataceae</taxon>
        <taxon>Melastomatoideae</taxon>
        <taxon>Melastomateae</taxon>
        <taxon>Melastoma</taxon>
    </lineage>
</organism>
<comment type="caution">
    <text evidence="1">The sequence shown here is derived from an EMBL/GenBank/DDBJ whole genome shotgun (WGS) entry which is preliminary data.</text>
</comment>
<evidence type="ECO:0000313" key="2">
    <source>
        <dbReference type="Proteomes" id="UP001057402"/>
    </source>
</evidence>
<sequence length="192" mass="20302">MGTRNNALLAVLVVSAVLLSAGPTVALPESSVGDSTRTLPVSVLVKRFDLAAVCQDAFCRHLPRSVKGFVKGEPSLISVLNAEVDACAKETKAAIAKVEKLSKAASSGEKKTLSICKENYEFAIDSLENVRKAISARDLGTLNAELGAVVTYASTCDDAYSESKYVSPLTEVDQTLMGLGSNCLEMAAQIDW</sequence>
<keyword evidence="2" id="KW-1185">Reference proteome</keyword>
<reference evidence="2" key="1">
    <citation type="journal article" date="2023" name="Front. Plant Sci.">
        <title>Chromosomal-level genome assembly of Melastoma candidum provides insights into trichome evolution.</title>
        <authorList>
            <person name="Zhong Y."/>
            <person name="Wu W."/>
            <person name="Sun C."/>
            <person name="Zou P."/>
            <person name="Liu Y."/>
            <person name="Dai S."/>
            <person name="Zhou R."/>
        </authorList>
    </citation>
    <scope>NUCLEOTIDE SEQUENCE [LARGE SCALE GENOMIC DNA]</scope>
</reference>
<evidence type="ECO:0000313" key="1">
    <source>
        <dbReference type="EMBL" id="KAI4372025.1"/>
    </source>
</evidence>
<gene>
    <name evidence="1" type="ORF">MLD38_010312</name>
</gene>
<dbReference type="EMBL" id="CM042883">
    <property type="protein sequence ID" value="KAI4372025.1"/>
    <property type="molecule type" value="Genomic_DNA"/>
</dbReference>
<protein>
    <submittedName>
        <fullName evidence="1">Uncharacterized protein</fullName>
    </submittedName>
</protein>
<name>A0ACB9QZH1_9MYRT</name>
<proteinExistence type="predicted"/>
<dbReference type="Proteomes" id="UP001057402">
    <property type="component" value="Chromosome 4"/>
</dbReference>
<accession>A0ACB9QZH1</accession>